<dbReference type="EMBL" id="FPIZ01000025">
    <property type="protein sequence ID" value="SFW84954.1"/>
    <property type="molecule type" value="Genomic_DNA"/>
</dbReference>
<protein>
    <submittedName>
        <fullName evidence="1">Uncharacterized protein</fullName>
    </submittedName>
</protein>
<accession>A0A1K1SKV7</accession>
<evidence type="ECO:0000313" key="1">
    <source>
        <dbReference type="EMBL" id="SFW84954.1"/>
    </source>
</evidence>
<organism evidence="1 2">
    <name type="scientific">Chitinophaga sancti</name>
    <dbReference type="NCBI Taxonomy" id="1004"/>
    <lineage>
        <taxon>Bacteria</taxon>
        <taxon>Pseudomonadati</taxon>
        <taxon>Bacteroidota</taxon>
        <taxon>Chitinophagia</taxon>
        <taxon>Chitinophagales</taxon>
        <taxon>Chitinophagaceae</taxon>
        <taxon>Chitinophaga</taxon>
    </lineage>
</organism>
<dbReference type="Proteomes" id="UP000183788">
    <property type="component" value="Unassembled WGS sequence"/>
</dbReference>
<sequence length="40" mass="4378">MSNKTPAVIVAFLLTLIVANLFGEGKQFYMDSVLSGRKAF</sequence>
<evidence type="ECO:0000313" key="2">
    <source>
        <dbReference type="Proteomes" id="UP000183788"/>
    </source>
</evidence>
<gene>
    <name evidence="1" type="ORF">SAMN05661012_05635</name>
</gene>
<name>A0A1K1SKV7_9BACT</name>
<dbReference type="AlphaFoldDB" id="A0A1K1SKV7"/>
<proteinExistence type="predicted"/>
<reference evidence="1 2" key="1">
    <citation type="submission" date="2016-11" db="EMBL/GenBank/DDBJ databases">
        <authorList>
            <person name="Jaros S."/>
            <person name="Januszkiewicz K."/>
            <person name="Wedrychowicz H."/>
        </authorList>
    </citation>
    <scope>NUCLEOTIDE SEQUENCE [LARGE SCALE GENOMIC DNA]</scope>
    <source>
        <strain evidence="1 2">DSM 784</strain>
    </source>
</reference>